<protein>
    <submittedName>
        <fullName evidence="1">Uncharacterized protein</fullName>
    </submittedName>
</protein>
<evidence type="ECO:0000313" key="2">
    <source>
        <dbReference type="Proteomes" id="UP001500383"/>
    </source>
</evidence>
<keyword evidence="2" id="KW-1185">Reference proteome</keyword>
<gene>
    <name evidence="1" type="ORF">GCM10009831_35440</name>
</gene>
<comment type="caution">
    <text evidence="1">The sequence shown here is derived from an EMBL/GenBank/DDBJ whole genome shotgun (WGS) entry which is preliminary data.</text>
</comment>
<dbReference type="RefSeq" id="WP_182657788.1">
    <property type="nucleotide sequence ID" value="NZ_BAAAQG010000033.1"/>
</dbReference>
<accession>A0ABP4VCM5</accession>
<reference evidence="2" key="1">
    <citation type="journal article" date="2019" name="Int. J. Syst. Evol. Microbiol.">
        <title>The Global Catalogue of Microorganisms (GCM) 10K type strain sequencing project: providing services to taxonomists for standard genome sequencing and annotation.</title>
        <authorList>
            <consortium name="The Broad Institute Genomics Platform"/>
            <consortium name="The Broad Institute Genome Sequencing Center for Infectious Disease"/>
            <person name="Wu L."/>
            <person name="Ma J."/>
        </authorList>
    </citation>
    <scope>NUCLEOTIDE SEQUENCE [LARGE SCALE GENOMIC DNA]</scope>
    <source>
        <strain evidence="2">JCM 16002</strain>
    </source>
</reference>
<sequence>MSTKITADNGVELEVCHLGIDATNPNPAEPSSIWARLTAEQRAKLAAALAPERTPIVEGRPVHGITVTGYVGDAPINPADCDRTTVYTGECRNFADTEWIRFESGRRRSPDARDGNTWLIDVVYGSFWMADDKVRNLVPLVPATAPAVSRADIEKAILSRRWNTSGPDSQGFAIIHIPSAVDAVREAVDIQAEQSVDPVEARVTTRHPEHYRLVNEADGSEWRMNRAGKWLPADLLGQEADQ</sequence>
<dbReference type="EMBL" id="BAAAQG010000033">
    <property type="protein sequence ID" value="GAA1722256.1"/>
    <property type="molecule type" value="Genomic_DNA"/>
</dbReference>
<dbReference type="Proteomes" id="UP001500383">
    <property type="component" value="Unassembled WGS sequence"/>
</dbReference>
<name>A0ABP4VCM5_9ACTN</name>
<proteinExistence type="predicted"/>
<evidence type="ECO:0000313" key="1">
    <source>
        <dbReference type="EMBL" id="GAA1722256.1"/>
    </source>
</evidence>
<organism evidence="1 2">
    <name type="scientific">Dietzia cercidiphylli</name>
    <dbReference type="NCBI Taxonomy" id="498199"/>
    <lineage>
        <taxon>Bacteria</taxon>
        <taxon>Bacillati</taxon>
        <taxon>Actinomycetota</taxon>
        <taxon>Actinomycetes</taxon>
        <taxon>Mycobacteriales</taxon>
        <taxon>Dietziaceae</taxon>
        <taxon>Dietzia</taxon>
    </lineage>
</organism>